<evidence type="ECO:0000256" key="3">
    <source>
        <dbReference type="ARBA" id="ARBA00023014"/>
    </source>
</evidence>
<keyword evidence="2" id="KW-0408">Iron</keyword>
<evidence type="ECO:0000256" key="2">
    <source>
        <dbReference type="ARBA" id="ARBA00023004"/>
    </source>
</evidence>
<dbReference type="InterPro" id="IPR017896">
    <property type="entry name" value="4Fe4S_Fe-S-bd"/>
</dbReference>
<evidence type="ECO:0000259" key="4">
    <source>
        <dbReference type="PROSITE" id="PS51379"/>
    </source>
</evidence>
<gene>
    <name evidence="5" type="ORF">HMPREF1705_04411</name>
</gene>
<dbReference type="EMBL" id="ACJX03000001">
    <property type="protein sequence ID" value="KRT35146.1"/>
    <property type="molecule type" value="Genomic_DNA"/>
</dbReference>
<name>A0A0T5X9U0_9BACT</name>
<dbReference type="STRING" id="592015.HMPREF1705_04411"/>
<keyword evidence="1" id="KW-0479">Metal-binding</keyword>
<accession>A0A0T5X9U0</accession>
<dbReference type="PROSITE" id="PS51379">
    <property type="entry name" value="4FE4S_FER_2"/>
    <property type="match status" value="1"/>
</dbReference>
<sequence>MSKSEGLYNSGVLPPEMYEQHEPPKKLWESKKNGLVIVECPQRIPCNPCHTGCPTGAIKEFADINDTPQIDYEKCTGCAMCVAKCPGLACFVADLTYGGDEEALLKLPYEMLPLPNEGEEVECLNREGKVVSKGKVLKVVEPWKDKTKVVHVVVPKSLVMEIRAIRVVRSR</sequence>
<keyword evidence="6" id="KW-1185">Reference proteome</keyword>
<feature type="domain" description="4Fe-4S ferredoxin-type" evidence="4">
    <location>
        <begin position="66"/>
        <end position="95"/>
    </location>
</feature>
<dbReference type="GO" id="GO:0051536">
    <property type="term" value="F:iron-sulfur cluster binding"/>
    <property type="evidence" value="ECO:0007669"/>
    <property type="project" value="UniProtKB-KW"/>
</dbReference>
<protein>
    <submittedName>
        <fullName evidence="5">4Fe-4S binding domain protein</fullName>
    </submittedName>
</protein>
<evidence type="ECO:0000256" key="1">
    <source>
        <dbReference type="ARBA" id="ARBA00022723"/>
    </source>
</evidence>
<dbReference type="Proteomes" id="UP000005273">
    <property type="component" value="Unassembled WGS sequence"/>
</dbReference>
<organism evidence="5 6">
    <name type="scientific">Acetomicrobium hydrogeniformans ATCC BAA-1850</name>
    <dbReference type="NCBI Taxonomy" id="592015"/>
    <lineage>
        <taxon>Bacteria</taxon>
        <taxon>Thermotogati</taxon>
        <taxon>Synergistota</taxon>
        <taxon>Synergistia</taxon>
        <taxon>Synergistales</taxon>
        <taxon>Acetomicrobiaceae</taxon>
        <taxon>Acetomicrobium</taxon>
    </lineage>
</organism>
<evidence type="ECO:0000313" key="6">
    <source>
        <dbReference type="Proteomes" id="UP000005273"/>
    </source>
</evidence>
<dbReference type="InterPro" id="IPR017900">
    <property type="entry name" value="4Fe4S_Fe_S_CS"/>
</dbReference>
<keyword evidence="3" id="KW-0411">Iron-sulfur</keyword>
<dbReference type="AlphaFoldDB" id="A0A0T5X9U0"/>
<proteinExistence type="predicted"/>
<dbReference type="eggNOG" id="COG2221">
    <property type="taxonomic scope" value="Bacteria"/>
</dbReference>
<comment type="caution">
    <text evidence="5">The sequence shown here is derived from an EMBL/GenBank/DDBJ whole genome shotgun (WGS) entry which is preliminary data.</text>
</comment>
<dbReference type="GO" id="GO:0046872">
    <property type="term" value="F:metal ion binding"/>
    <property type="evidence" value="ECO:0007669"/>
    <property type="project" value="UniProtKB-KW"/>
</dbReference>
<dbReference type="RefSeq" id="WP_057940696.1">
    <property type="nucleotide sequence ID" value="NZ_ACJX03000001.1"/>
</dbReference>
<dbReference type="PROSITE" id="PS00198">
    <property type="entry name" value="4FE4S_FER_1"/>
    <property type="match status" value="1"/>
</dbReference>
<dbReference type="OrthoDB" id="9801699at2"/>
<dbReference type="Pfam" id="PF12838">
    <property type="entry name" value="Fer4_7"/>
    <property type="match status" value="1"/>
</dbReference>
<evidence type="ECO:0000313" key="5">
    <source>
        <dbReference type="EMBL" id="KRT35146.1"/>
    </source>
</evidence>
<dbReference type="Gene3D" id="3.30.70.20">
    <property type="match status" value="1"/>
</dbReference>
<reference evidence="6" key="1">
    <citation type="submission" date="2012-09" db="EMBL/GenBank/DDBJ databases">
        <authorList>
            <person name="Weinstock G."/>
            <person name="Sodergren E."/>
            <person name="Clifton S."/>
            <person name="Fulton L."/>
            <person name="Fulton B."/>
            <person name="Courtney L."/>
            <person name="Fronick C."/>
            <person name="Harrison M."/>
            <person name="Strong C."/>
            <person name="Farmer C."/>
            <person name="Delehaunty K."/>
            <person name="Markovic C."/>
            <person name="Hall O."/>
            <person name="Minx P."/>
            <person name="Tomlinson C."/>
            <person name="Mitreva M."/>
            <person name="Nelson J."/>
            <person name="Hou S."/>
            <person name="Wollam A."/>
            <person name="Pepin K.H."/>
            <person name="Johnson M."/>
            <person name="Bhonagiri V."/>
            <person name="Nash W.E."/>
            <person name="Suruliraj S."/>
            <person name="Warren W."/>
            <person name="Chinwalla A."/>
            <person name="Mardis E.R."/>
            <person name="Wilson R.K."/>
        </authorList>
    </citation>
    <scope>NUCLEOTIDE SEQUENCE [LARGE SCALE GENOMIC DNA]</scope>
    <source>
        <strain evidence="6">OS1</strain>
    </source>
</reference>
<dbReference type="SUPFAM" id="SSF54862">
    <property type="entry name" value="4Fe-4S ferredoxins"/>
    <property type="match status" value="1"/>
</dbReference>